<keyword evidence="3" id="KW-0804">Transcription</keyword>
<dbReference type="CDD" id="cd06170">
    <property type="entry name" value="LuxR_C_like"/>
    <property type="match status" value="1"/>
</dbReference>
<keyword evidence="8" id="KW-1185">Reference proteome</keyword>
<dbReference type="RefSeq" id="WP_055731515.1">
    <property type="nucleotide sequence ID" value="NZ_BMDY01000002.1"/>
</dbReference>
<keyword evidence="2 7" id="KW-0238">DNA-binding</keyword>
<comment type="caution">
    <text evidence="7">The sequence shown here is derived from an EMBL/GenBank/DDBJ whole genome shotgun (WGS) entry which is preliminary data.</text>
</comment>
<dbReference type="PROSITE" id="PS50043">
    <property type="entry name" value="HTH_LUXR_2"/>
    <property type="match status" value="1"/>
</dbReference>
<evidence type="ECO:0000259" key="5">
    <source>
        <dbReference type="PROSITE" id="PS50043"/>
    </source>
</evidence>
<keyword evidence="4" id="KW-0597">Phosphoprotein</keyword>
<evidence type="ECO:0000313" key="7">
    <source>
        <dbReference type="EMBL" id="GGA95167.1"/>
    </source>
</evidence>
<gene>
    <name evidence="7" type="ORF">GCM10007414_04920</name>
</gene>
<feature type="domain" description="Response regulatory" evidence="6">
    <location>
        <begin position="6"/>
        <end position="122"/>
    </location>
</feature>
<evidence type="ECO:0000256" key="1">
    <source>
        <dbReference type="ARBA" id="ARBA00023015"/>
    </source>
</evidence>
<evidence type="ECO:0000256" key="3">
    <source>
        <dbReference type="ARBA" id="ARBA00023163"/>
    </source>
</evidence>
<dbReference type="InterPro" id="IPR016032">
    <property type="entry name" value="Sig_transdc_resp-reg_C-effctor"/>
</dbReference>
<accession>A0ABQ1HWV1</accession>
<dbReference type="SUPFAM" id="SSF46894">
    <property type="entry name" value="C-terminal effector domain of the bipartite response regulators"/>
    <property type="match status" value="1"/>
</dbReference>
<dbReference type="InterPro" id="IPR039420">
    <property type="entry name" value="WalR-like"/>
</dbReference>
<name>A0ABQ1HWV1_9ALTE</name>
<dbReference type="PANTHER" id="PTHR43214">
    <property type="entry name" value="TWO-COMPONENT RESPONSE REGULATOR"/>
    <property type="match status" value="1"/>
</dbReference>
<evidence type="ECO:0000259" key="6">
    <source>
        <dbReference type="PROSITE" id="PS50110"/>
    </source>
</evidence>
<evidence type="ECO:0000313" key="8">
    <source>
        <dbReference type="Proteomes" id="UP000651977"/>
    </source>
</evidence>
<keyword evidence="1" id="KW-0805">Transcription regulation</keyword>
<dbReference type="Pfam" id="PF00196">
    <property type="entry name" value="GerE"/>
    <property type="match status" value="1"/>
</dbReference>
<dbReference type="PROSITE" id="PS50110">
    <property type="entry name" value="RESPONSE_REGULATORY"/>
    <property type="match status" value="1"/>
</dbReference>
<dbReference type="InterPro" id="IPR001789">
    <property type="entry name" value="Sig_transdc_resp-reg_receiver"/>
</dbReference>
<dbReference type="Proteomes" id="UP000651977">
    <property type="component" value="Unassembled WGS sequence"/>
</dbReference>
<dbReference type="Gene3D" id="3.40.50.2300">
    <property type="match status" value="1"/>
</dbReference>
<dbReference type="GO" id="GO:0003677">
    <property type="term" value="F:DNA binding"/>
    <property type="evidence" value="ECO:0007669"/>
    <property type="project" value="UniProtKB-KW"/>
</dbReference>
<dbReference type="InterPro" id="IPR000792">
    <property type="entry name" value="Tscrpt_reg_LuxR_C"/>
</dbReference>
<dbReference type="PRINTS" id="PR00038">
    <property type="entry name" value="HTHLUXR"/>
</dbReference>
<evidence type="ECO:0000256" key="2">
    <source>
        <dbReference type="ARBA" id="ARBA00023125"/>
    </source>
</evidence>
<dbReference type="SMART" id="SM00421">
    <property type="entry name" value="HTH_LUXR"/>
    <property type="match status" value="1"/>
</dbReference>
<feature type="domain" description="HTH luxR-type" evidence="5">
    <location>
        <begin position="145"/>
        <end position="210"/>
    </location>
</feature>
<sequence length="211" mass="23337">MNQAIKIVVVDDHPLMRKGIVQFLNIEPGFEVVAEAGSGAQAVEICSELEPDIVLLDLNMKGLSGLDTLKLLREKNISSTIIILTVSDAKQDVIKLINAGADGYLLKDMEPEQLHEQLKLAAAGQQVLSDELLPYLNCLHESDEFANKLETVTKRELQTLNEIAKGASNREVADKLRITEGTVKVHVKSLLRKLNAKSRVELTVMYLEHMA</sequence>
<organism evidence="7 8">
    <name type="scientific">Agarivorans gilvus</name>
    <dbReference type="NCBI Taxonomy" id="680279"/>
    <lineage>
        <taxon>Bacteria</taxon>
        <taxon>Pseudomonadati</taxon>
        <taxon>Pseudomonadota</taxon>
        <taxon>Gammaproteobacteria</taxon>
        <taxon>Alteromonadales</taxon>
        <taxon>Alteromonadaceae</taxon>
        <taxon>Agarivorans</taxon>
    </lineage>
</organism>
<protein>
    <submittedName>
        <fullName evidence="7">DNA-binding response regulator</fullName>
    </submittedName>
</protein>
<evidence type="ECO:0000256" key="4">
    <source>
        <dbReference type="PROSITE-ProRule" id="PRU00169"/>
    </source>
</evidence>
<dbReference type="SUPFAM" id="SSF52172">
    <property type="entry name" value="CheY-like"/>
    <property type="match status" value="1"/>
</dbReference>
<reference evidence="8" key="1">
    <citation type="journal article" date="2019" name="Int. J. Syst. Evol. Microbiol.">
        <title>The Global Catalogue of Microorganisms (GCM) 10K type strain sequencing project: providing services to taxonomists for standard genome sequencing and annotation.</title>
        <authorList>
            <consortium name="The Broad Institute Genomics Platform"/>
            <consortium name="The Broad Institute Genome Sequencing Center for Infectious Disease"/>
            <person name="Wu L."/>
            <person name="Ma J."/>
        </authorList>
    </citation>
    <scope>NUCLEOTIDE SEQUENCE [LARGE SCALE GENOMIC DNA]</scope>
    <source>
        <strain evidence="8">CGMCC 1.10131</strain>
    </source>
</reference>
<dbReference type="EMBL" id="BMDY01000002">
    <property type="protein sequence ID" value="GGA95167.1"/>
    <property type="molecule type" value="Genomic_DNA"/>
</dbReference>
<dbReference type="InterPro" id="IPR011006">
    <property type="entry name" value="CheY-like_superfamily"/>
</dbReference>
<dbReference type="PROSITE" id="PS00622">
    <property type="entry name" value="HTH_LUXR_1"/>
    <property type="match status" value="1"/>
</dbReference>
<proteinExistence type="predicted"/>
<feature type="modified residue" description="4-aspartylphosphate" evidence="4">
    <location>
        <position position="57"/>
    </location>
</feature>
<dbReference type="PANTHER" id="PTHR43214:SF41">
    <property type="entry name" value="NITRATE_NITRITE RESPONSE REGULATOR PROTEIN NARP"/>
    <property type="match status" value="1"/>
</dbReference>
<dbReference type="SMART" id="SM00448">
    <property type="entry name" value="REC"/>
    <property type="match status" value="1"/>
</dbReference>
<dbReference type="Pfam" id="PF00072">
    <property type="entry name" value="Response_reg"/>
    <property type="match status" value="1"/>
</dbReference>